<keyword evidence="3" id="KW-1185">Reference proteome</keyword>
<dbReference type="PANTHER" id="PTHR31302">
    <property type="entry name" value="TRANSMEMBRANE PROTEIN WITH METALLOPHOSPHOESTERASE DOMAIN-RELATED"/>
    <property type="match status" value="1"/>
</dbReference>
<dbReference type="Proteomes" id="UP000282674">
    <property type="component" value="Unassembled WGS sequence"/>
</dbReference>
<dbReference type="EMBL" id="RFFG01000001">
    <property type="protein sequence ID" value="RMI47921.1"/>
    <property type="molecule type" value="Genomic_DNA"/>
</dbReference>
<dbReference type="SUPFAM" id="SSF56300">
    <property type="entry name" value="Metallo-dependent phosphatases"/>
    <property type="match status" value="1"/>
</dbReference>
<gene>
    <name evidence="2" type="ORF">EBO15_00445</name>
</gene>
<dbReference type="OrthoDB" id="9780884at2"/>
<evidence type="ECO:0000313" key="2">
    <source>
        <dbReference type="EMBL" id="RMI47921.1"/>
    </source>
</evidence>
<proteinExistence type="predicted"/>
<evidence type="ECO:0000259" key="1">
    <source>
        <dbReference type="Pfam" id="PF00149"/>
    </source>
</evidence>
<dbReference type="GO" id="GO:0016020">
    <property type="term" value="C:membrane"/>
    <property type="evidence" value="ECO:0007669"/>
    <property type="project" value="GOC"/>
</dbReference>
<sequence>MPAVPPWPHQDYRVARDSGSIGGDHPGGRTVRKLYSVPLALAGTGAATFGYASLVERNWFRLRRLDVPVLPPGRPSVRILHVSDAHLTPGRRRLIDWVRALDALEPDLVVNTGDSLGHRDAVGPFLDALGPLLDRPGVFVFGSNDLYSPTFKNPLRYIWRTSKSDYAKRRREPDLPYRELASSLRAAGWLDLNNRIGRLKVGDLDVEFGGIDDSHINRDRYDKIAGPVDPQADVHLGVLHSPEPRNLDRFVADGYDLMLAGHTHGGQVCVPFYGALATNCGIDRPRVKGLHPYSGAWLNVSAGLGTSPTAPMRFCCPPEASLLTLVPRPDPAKGRTSPR</sequence>
<evidence type="ECO:0000313" key="3">
    <source>
        <dbReference type="Proteomes" id="UP000282674"/>
    </source>
</evidence>
<dbReference type="GO" id="GO:0009245">
    <property type="term" value="P:lipid A biosynthetic process"/>
    <property type="evidence" value="ECO:0007669"/>
    <property type="project" value="TreeGrafter"/>
</dbReference>
<comment type="caution">
    <text evidence="2">The sequence shown here is derived from an EMBL/GenBank/DDBJ whole genome shotgun (WGS) entry which is preliminary data.</text>
</comment>
<dbReference type="InterPro" id="IPR004843">
    <property type="entry name" value="Calcineurin-like_PHP"/>
</dbReference>
<feature type="domain" description="Calcineurin-like phosphoesterase" evidence="1">
    <location>
        <begin position="78"/>
        <end position="265"/>
    </location>
</feature>
<organism evidence="2 3">
    <name type="scientific">Actinomadura harenae</name>
    <dbReference type="NCBI Taxonomy" id="2483351"/>
    <lineage>
        <taxon>Bacteria</taxon>
        <taxon>Bacillati</taxon>
        <taxon>Actinomycetota</taxon>
        <taxon>Actinomycetes</taxon>
        <taxon>Streptosporangiales</taxon>
        <taxon>Thermomonosporaceae</taxon>
        <taxon>Actinomadura</taxon>
    </lineage>
</organism>
<dbReference type="Gene3D" id="3.60.21.10">
    <property type="match status" value="1"/>
</dbReference>
<dbReference type="GO" id="GO:0008758">
    <property type="term" value="F:UDP-2,3-diacylglucosamine hydrolase activity"/>
    <property type="evidence" value="ECO:0007669"/>
    <property type="project" value="TreeGrafter"/>
</dbReference>
<dbReference type="AlphaFoldDB" id="A0A3M2MEF5"/>
<accession>A0A3M2MEF5</accession>
<dbReference type="Pfam" id="PF00149">
    <property type="entry name" value="Metallophos"/>
    <property type="match status" value="1"/>
</dbReference>
<reference evidence="2 3" key="1">
    <citation type="submission" date="2018-10" db="EMBL/GenBank/DDBJ databases">
        <title>Isolation from soil.</title>
        <authorList>
            <person name="Hu J."/>
        </authorList>
    </citation>
    <scope>NUCLEOTIDE SEQUENCE [LARGE SCALE GENOMIC DNA]</scope>
    <source>
        <strain evidence="2 3">NEAU-Ht49</strain>
    </source>
</reference>
<dbReference type="PANTHER" id="PTHR31302:SF20">
    <property type="entry name" value="CONSERVED PROTEIN"/>
    <property type="match status" value="1"/>
</dbReference>
<protein>
    <submittedName>
        <fullName evidence="2">Metallophosphoesterase</fullName>
    </submittedName>
</protein>
<name>A0A3M2MEF5_9ACTN</name>
<dbReference type="InterPro" id="IPR051158">
    <property type="entry name" value="Metallophosphoesterase_sf"/>
</dbReference>
<dbReference type="InterPro" id="IPR029052">
    <property type="entry name" value="Metallo-depent_PP-like"/>
</dbReference>